<proteinExistence type="predicted"/>
<dbReference type="EMBL" id="OCZC01000055">
    <property type="protein sequence ID" value="SOO23675.1"/>
    <property type="molecule type" value="Genomic_DNA"/>
</dbReference>
<dbReference type="AlphaFoldDB" id="A0A7Z7IXZ2"/>
<protein>
    <submittedName>
        <fullName evidence="1">Uncharacterized protein</fullName>
    </submittedName>
</protein>
<evidence type="ECO:0000313" key="1">
    <source>
        <dbReference type="EMBL" id="SOO23675.1"/>
    </source>
</evidence>
<name>A0A7Z7IXZ2_XANCH</name>
<comment type="caution">
    <text evidence="1">The sequence shown here is derived from an EMBL/GenBank/DDBJ whole genome shotgun (WGS) entry which is preliminary data.</text>
</comment>
<dbReference type="Proteomes" id="UP000234345">
    <property type="component" value="Unassembled WGS sequence"/>
</dbReference>
<sequence>MLHEEAQTKNACEIDNFLHGNLEELMIFLWQLVAGSFIPQPNQTFLSKDHMAVDIPNNQ</sequence>
<reference evidence="1 2" key="1">
    <citation type="submission" date="2017-10" db="EMBL/GenBank/DDBJ databases">
        <authorList>
            <person name="Regsiter A."/>
            <person name="William W."/>
        </authorList>
    </citation>
    <scope>NUCLEOTIDE SEQUENCE [LARGE SCALE GENOMIC DNA]</scope>
    <source>
        <strain evidence="1 2">CFBP6991</strain>
    </source>
</reference>
<gene>
    <name evidence="1" type="ORF">XFF6991_290082</name>
</gene>
<accession>A0A7Z7IXZ2</accession>
<evidence type="ECO:0000313" key="2">
    <source>
        <dbReference type="Proteomes" id="UP000234345"/>
    </source>
</evidence>
<organism evidence="1 2">
    <name type="scientific">Xanthomonas campestris pv. phaseoli</name>
    <dbReference type="NCBI Taxonomy" id="317013"/>
    <lineage>
        <taxon>Bacteria</taxon>
        <taxon>Pseudomonadati</taxon>
        <taxon>Pseudomonadota</taxon>
        <taxon>Gammaproteobacteria</taxon>
        <taxon>Lysobacterales</taxon>
        <taxon>Lysobacteraceae</taxon>
        <taxon>Xanthomonas</taxon>
    </lineage>
</organism>